<protein>
    <submittedName>
        <fullName evidence="3">GC-rich sequence DNA-binding factor 1</fullName>
    </submittedName>
</protein>
<dbReference type="GO" id="GO:0005634">
    <property type="term" value="C:nucleus"/>
    <property type="evidence" value="ECO:0007669"/>
    <property type="project" value="UniProtKB-SubCell"/>
</dbReference>
<dbReference type="GO" id="GO:0003677">
    <property type="term" value="F:DNA binding"/>
    <property type="evidence" value="ECO:0007669"/>
    <property type="project" value="UniProtKB-KW"/>
</dbReference>
<dbReference type="AlphaFoldDB" id="A0A087TQQ8"/>
<dbReference type="EMBL" id="KK116327">
    <property type="protein sequence ID" value="KFM67447.1"/>
    <property type="molecule type" value="Genomic_DNA"/>
</dbReference>
<keyword evidence="2" id="KW-0539">Nucleus</keyword>
<organism evidence="3 4">
    <name type="scientific">Stegodyphus mimosarum</name>
    <name type="common">African social velvet spider</name>
    <dbReference type="NCBI Taxonomy" id="407821"/>
    <lineage>
        <taxon>Eukaryota</taxon>
        <taxon>Metazoa</taxon>
        <taxon>Ecdysozoa</taxon>
        <taxon>Arthropoda</taxon>
        <taxon>Chelicerata</taxon>
        <taxon>Arachnida</taxon>
        <taxon>Araneae</taxon>
        <taxon>Araneomorphae</taxon>
        <taxon>Entelegynae</taxon>
        <taxon>Eresoidea</taxon>
        <taxon>Eresidae</taxon>
        <taxon>Stegodyphus</taxon>
    </lineage>
</organism>
<accession>A0A087TQQ8</accession>
<comment type="subcellular location">
    <subcellularLocation>
        <location evidence="1">Nucleus</location>
    </subcellularLocation>
</comment>
<dbReference type="PANTHER" id="PTHR12214:SF0">
    <property type="entry name" value="LD29489P"/>
    <property type="match status" value="1"/>
</dbReference>
<evidence type="ECO:0000256" key="2">
    <source>
        <dbReference type="ARBA" id="ARBA00023242"/>
    </source>
</evidence>
<dbReference type="GO" id="GO:0000398">
    <property type="term" value="P:mRNA splicing, via spliceosome"/>
    <property type="evidence" value="ECO:0007669"/>
    <property type="project" value="InterPro"/>
</dbReference>
<name>A0A087TQQ8_STEMI</name>
<keyword evidence="3" id="KW-0238">DNA-binding</keyword>
<sequence>MYYYRLLENRSLGASDFFQRQFWSSVKLLQNILMWESIIAEQPLQHMTLASLVNRYLLMGLHTSMMMRDTLDKCKVIVSSYPKSWFKNSRGSTTLSLLKPFSTFLIKFADTYHSQCAKRGIPEDEIKIVIKEIVQLLVTMESLDDAVVIAKKYSVSGFKN</sequence>
<proteinExistence type="predicted"/>
<feature type="non-terminal residue" evidence="3">
    <location>
        <position position="160"/>
    </location>
</feature>
<dbReference type="Proteomes" id="UP000054359">
    <property type="component" value="Unassembled WGS sequence"/>
</dbReference>
<gene>
    <name evidence="3" type="ORF">X975_15659</name>
</gene>
<evidence type="ECO:0000256" key="1">
    <source>
        <dbReference type="ARBA" id="ARBA00004123"/>
    </source>
</evidence>
<dbReference type="PANTHER" id="PTHR12214">
    <property type="entry name" value="GC-RICH SEQUENCE DNA-BINDING FACTOR"/>
    <property type="match status" value="1"/>
</dbReference>
<evidence type="ECO:0000313" key="3">
    <source>
        <dbReference type="EMBL" id="KFM67447.1"/>
    </source>
</evidence>
<dbReference type="OrthoDB" id="429427at2759"/>
<dbReference type="OMA" id="ILMWESI"/>
<keyword evidence="4" id="KW-1185">Reference proteome</keyword>
<evidence type="ECO:0000313" key="4">
    <source>
        <dbReference type="Proteomes" id="UP000054359"/>
    </source>
</evidence>
<dbReference type="InterPro" id="IPR012890">
    <property type="entry name" value="GCFC2-like"/>
</dbReference>
<reference evidence="3 4" key="1">
    <citation type="submission" date="2013-11" db="EMBL/GenBank/DDBJ databases">
        <title>Genome sequencing of Stegodyphus mimosarum.</title>
        <authorList>
            <person name="Bechsgaard J."/>
        </authorList>
    </citation>
    <scope>NUCLEOTIDE SEQUENCE [LARGE SCALE GENOMIC DNA]</scope>
</reference>
<dbReference type="STRING" id="407821.A0A087TQQ8"/>